<dbReference type="RefSeq" id="WP_086068149.1">
    <property type="nucleotide sequence ID" value="NZ_CP021108.1"/>
</dbReference>
<organism evidence="3 4">
    <name type="scientific">Bordetella genomosp. 8</name>
    <dbReference type="NCBI Taxonomy" id="1416806"/>
    <lineage>
        <taxon>Bacteria</taxon>
        <taxon>Pseudomonadati</taxon>
        <taxon>Pseudomonadota</taxon>
        <taxon>Betaproteobacteria</taxon>
        <taxon>Burkholderiales</taxon>
        <taxon>Alcaligenaceae</taxon>
        <taxon>Bordetella</taxon>
    </lineage>
</organism>
<feature type="chain" id="PRO_5012823026" description="ABC transporter substrate-binding protein" evidence="2">
    <location>
        <begin position="25"/>
        <end position="321"/>
    </location>
</feature>
<dbReference type="EMBL" id="CP021108">
    <property type="protein sequence ID" value="ARP84776.1"/>
    <property type="molecule type" value="Genomic_DNA"/>
</dbReference>
<dbReference type="PANTHER" id="PTHR42928">
    <property type="entry name" value="TRICARBOXYLATE-BINDING PROTEIN"/>
    <property type="match status" value="1"/>
</dbReference>
<dbReference type="Gene3D" id="3.40.190.150">
    <property type="entry name" value="Bordetella uptake gene, domain 1"/>
    <property type="match status" value="1"/>
</dbReference>
<proteinExistence type="inferred from homology"/>
<evidence type="ECO:0000256" key="1">
    <source>
        <dbReference type="ARBA" id="ARBA00006987"/>
    </source>
</evidence>
<dbReference type="Proteomes" id="UP000194151">
    <property type="component" value="Chromosome"/>
</dbReference>
<accession>A0A1W6YUM0</accession>
<name>A0A1W6YUM0_9BORD</name>
<dbReference type="Pfam" id="PF03401">
    <property type="entry name" value="TctC"/>
    <property type="match status" value="1"/>
</dbReference>
<reference evidence="3 4" key="1">
    <citation type="submission" date="2017-05" db="EMBL/GenBank/DDBJ databases">
        <title>Complete and WGS of Bordetella genogroups.</title>
        <authorList>
            <person name="Spilker T."/>
            <person name="LiPuma J."/>
        </authorList>
    </citation>
    <scope>NUCLEOTIDE SEQUENCE [LARGE SCALE GENOMIC DNA]</scope>
    <source>
        <strain evidence="3 4">AU19157</strain>
    </source>
</reference>
<dbReference type="PANTHER" id="PTHR42928:SF5">
    <property type="entry name" value="BLR1237 PROTEIN"/>
    <property type="match status" value="1"/>
</dbReference>
<comment type="similarity">
    <text evidence="1">Belongs to the UPF0065 (bug) family.</text>
</comment>
<evidence type="ECO:0000313" key="3">
    <source>
        <dbReference type="EMBL" id="ARP84776.1"/>
    </source>
</evidence>
<evidence type="ECO:0000313" key="4">
    <source>
        <dbReference type="Proteomes" id="UP000194151"/>
    </source>
</evidence>
<dbReference type="KEGG" id="bgv:CAL12_27245"/>
<evidence type="ECO:0008006" key="5">
    <source>
        <dbReference type="Google" id="ProtNLM"/>
    </source>
</evidence>
<dbReference type="SUPFAM" id="SSF53850">
    <property type="entry name" value="Periplasmic binding protein-like II"/>
    <property type="match status" value="1"/>
</dbReference>
<dbReference type="CDD" id="cd13578">
    <property type="entry name" value="PBP2_Bug27"/>
    <property type="match status" value="1"/>
</dbReference>
<gene>
    <name evidence="3" type="ORF">CAL12_27245</name>
</gene>
<sequence>MKKSGAMLAAALLSGLLSATPAQAEYPDRPLRMIVPFGAGGGVDALARPLAKELSQILGQSVIVENKPSTNGQIGMAEVARAAPDGYTIVMSSAAYAITPAFYQDLPYDIRKDYAPVTILASNPLVLVASTHFKASTVQDMIAMARARSGSVNFAAPGNSGIHFLAGELMGSVAGVKWTSVPYKGAGPAFPDLISGQVDVMFDNPASSLPFVQSGRLKLIATTGQQRLAAAGNAPTVAETLPGFDAANWFVLAAPAGTPPDRIQKLYDASKRAMRQPALVEFMDRNGIGAILSTPAEAAGYIQAEADKWGGVVRDNRLAVQ</sequence>
<dbReference type="InterPro" id="IPR005064">
    <property type="entry name" value="BUG"/>
</dbReference>
<dbReference type="OrthoDB" id="8628591at2"/>
<feature type="signal peptide" evidence="2">
    <location>
        <begin position="1"/>
        <end position="24"/>
    </location>
</feature>
<protein>
    <recommendedName>
        <fullName evidence="5">ABC transporter substrate-binding protein</fullName>
    </recommendedName>
</protein>
<dbReference type="InterPro" id="IPR042100">
    <property type="entry name" value="Bug_dom1"/>
</dbReference>
<dbReference type="STRING" id="1416806.CAL12_27245"/>
<dbReference type="PIRSF" id="PIRSF017082">
    <property type="entry name" value="YflP"/>
    <property type="match status" value="1"/>
</dbReference>
<keyword evidence="2" id="KW-0732">Signal</keyword>
<dbReference type="Gene3D" id="3.40.190.10">
    <property type="entry name" value="Periplasmic binding protein-like II"/>
    <property type="match status" value="1"/>
</dbReference>
<dbReference type="AlphaFoldDB" id="A0A1W6YUM0"/>
<keyword evidence="4" id="KW-1185">Reference proteome</keyword>
<evidence type="ECO:0000256" key="2">
    <source>
        <dbReference type="SAM" id="SignalP"/>
    </source>
</evidence>